<sequence>MYKVIYLPLAVSDLRNIVDYIQNRLKASEAAIDLVNQLDNSIARLEQFPYSCRVYQPAKELEDEYRLLQVKNYIVFYTVKNDKVMIYRIVYSKMDLTKVLSSHVDSQESPYNE</sequence>
<evidence type="ECO:0000313" key="4">
    <source>
        <dbReference type="Proteomes" id="UP001059773"/>
    </source>
</evidence>
<accession>A0ABY5JW57</accession>
<dbReference type="PANTHER" id="PTHR33755">
    <property type="entry name" value="TOXIN PARE1-RELATED"/>
    <property type="match status" value="1"/>
</dbReference>
<organism evidence="3 4">
    <name type="scientific">Oceanobacillus jeddahense</name>
    <dbReference type="NCBI Taxonomy" id="1462527"/>
    <lineage>
        <taxon>Bacteria</taxon>
        <taxon>Bacillati</taxon>
        <taxon>Bacillota</taxon>
        <taxon>Bacilli</taxon>
        <taxon>Bacillales</taxon>
        <taxon>Bacillaceae</taxon>
        <taxon>Oceanobacillus</taxon>
    </lineage>
</organism>
<dbReference type="EMBL" id="CP101914">
    <property type="protein sequence ID" value="UUI04566.1"/>
    <property type="molecule type" value="Genomic_DNA"/>
</dbReference>
<protein>
    <submittedName>
        <fullName evidence="3">Type II toxin-antitoxin system RelE/ParE family toxin</fullName>
    </submittedName>
</protein>
<name>A0ABY5JW57_9BACI</name>
<comment type="similarity">
    <text evidence="1">Belongs to the RelE toxin family.</text>
</comment>
<dbReference type="Proteomes" id="UP001059773">
    <property type="component" value="Chromosome"/>
</dbReference>
<evidence type="ECO:0000256" key="2">
    <source>
        <dbReference type="ARBA" id="ARBA00022649"/>
    </source>
</evidence>
<evidence type="ECO:0000256" key="1">
    <source>
        <dbReference type="ARBA" id="ARBA00006226"/>
    </source>
</evidence>
<gene>
    <name evidence="3" type="ORF">NP439_07905</name>
</gene>
<dbReference type="Pfam" id="PF05016">
    <property type="entry name" value="ParE_toxin"/>
    <property type="match status" value="1"/>
</dbReference>
<dbReference type="InterPro" id="IPR051803">
    <property type="entry name" value="TA_system_RelE-like_toxin"/>
</dbReference>
<dbReference type="Gene3D" id="3.30.2310.20">
    <property type="entry name" value="RelE-like"/>
    <property type="match status" value="1"/>
</dbReference>
<dbReference type="RefSeq" id="WP_256709474.1">
    <property type="nucleotide sequence ID" value="NZ_CP101914.1"/>
</dbReference>
<dbReference type="InterPro" id="IPR035093">
    <property type="entry name" value="RelE/ParE_toxin_dom_sf"/>
</dbReference>
<keyword evidence="2" id="KW-1277">Toxin-antitoxin system</keyword>
<reference evidence="3" key="1">
    <citation type="submission" date="2022-07" db="EMBL/GenBank/DDBJ databases">
        <title>FELIX.</title>
        <authorList>
            <person name="Wan K.H."/>
            <person name="Park S."/>
            <person name="Lawrence Q."/>
            <person name="Eichenberger J.P."/>
            <person name="Booth B.W."/>
            <person name="Piaggio A.J."/>
            <person name="Chandler J.C."/>
            <person name="Franklin A.B."/>
            <person name="Celniker S.E."/>
        </authorList>
    </citation>
    <scope>NUCLEOTIDE SEQUENCE</scope>
    <source>
        <strain evidence="3">QA-1986 374</strain>
    </source>
</reference>
<dbReference type="InterPro" id="IPR007712">
    <property type="entry name" value="RelE/ParE_toxin"/>
</dbReference>
<proteinExistence type="inferred from homology"/>
<keyword evidence="4" id="KW-1185">Reference proteome</keyword>
<evidence type="ECO:0000313" key="3">
    <source>
        <dbReference type="EMBL" id="UUI04566.1"/>
    </source>
</evidence>